<accession>A0A7J7ITT7</accession>
<evidence type="ECO:0008006" key="4">
    <source>
        <dbReference type="Google" id="ProtNLM"/>
    </source>
</evidence>
<protein>
    <recommendedName>
        <fullName evidence="4">Secreted protein</fullName>
    </recommendedName>
</protein>
<organism evidence="2 3">
    <name type="scientific">Bugula neritina</name>
    <name type="common">Brown bryozoan</name>
    <name type="synonym">Sertularia neritina</name>
    <dbReference type="NCBI Taxonomy" id="10212"/>
    <lineage>
        <taxon>Eukaryota</taxon>
        <taxon>Metazoa</taxon>
        <taxon>Spiralia</taxon>
        <taxon>Lophotrochozoa</taxon>
        <taxon>Bryozoa</taxon>
        <taxon>Gymnolaemata</taxon>
        <taxon>Cheilostomatida</taxon>
        <taxon>Flustrina</taxon>
        <taxon>Buguloidea</taxon>
        <taxon>Bugulidae</taxon>
        <taxon>Bugula</taxon>
    </lineage>
</organism>
<dbReference type="EMBL" id="VXIV02003496">
    <property type="protein sequence ID" value="KAF6016638.1"/>
    <property type="molecule type" value="Genomic_DNA"/>
</dbReference>
<sequence length="72" mass="8419">MNLSLQYGLTLVLLQATFLCQQGLHRFKVRGGKGIRLLNLKFSIVFRLMFFNSSQNTSVMVTHQFYLFFELL</sequence>
<evidence type="ECO:0000313" key="2">
    <source>
        <dbReference type="EMBL" id="KAF6016638.1"/>
    </source>
</evidence>
<feature type="chain" id="PRO_5029655797" description="Secreted protein" evidence="1">
    <location>
        <begin position="21"/>
        <end position="72"/>
    </location>
</feature>
<comment type="caution">
    <text evidence="2">The sequence shown here is derived from an EMBL/GenBank/DDBJ whole genome shotgun (WGS) entry which is preliminary data.</text>
</comment>
<evidence type="ECO:0000256" key="1">
    <source>
        <dbReference type="SAM" id="SignalP"/>
    </source>
</evidence>
<reference evidence="2" key="1">
    <citation type="submission" date="2020-06" db="EMBL/GenBank/DDBJ databases">
        <title>Draft genome of Bugula neritina, a colonial animal packing powerful symbionts and potential medicines.</title>
        <authorList>
            <person name="Rayko M."/>
        </authorList>
    </citation>
    <scope>NUCLEOTIDE SEQUENCE [LARGE SCALE GENOMIC DNA]</scope>
    <source>
        <strain evidence="2">Kwan_BN1</strain>
    </source>
</reference>
<dbReference type="AlphaFoldDB" id="A0A7J7ITT7"/>
<name>A0A7J7ITT7_BUGNE</name>
<feature type="signal peptide" evidence="1">
    <location>
        <begin position="1"/>
        <end position="20"/>
    </location>
</feature>
<gene>
    <name evidence="2" type="ORF">EB796_025057</name>
</gene>
<keyword evidence="3" id="KW-1185">Reference proteome</keyword>
<evidence type="ECO:0000313" key="3">
    <source>
        <dbReference type="Proteomes" id="UP000593567"/>
    </source>
</evidence>
<dbReference type="Proteomes" id="UP000593567">
    <property type="component" value="Unassembled WGS sequence"/>
</dbReference>
<proteinExistence type="predicted"/>
<keyword evidence="1" id="KW-0732">Signal</keyword>